<dbReference type="Proteomes" id="UP000054703">
    <property type="component" value="Unassembled WGS sequence"/>
</dbReference>
<keyword evidence="2" id="KW-1185">Reference proteome</keyword>
<dbReference type="EMBL" id="LNYU01000091">
    <property type="protein sequence ID" value="KTD53417.1"/>
    <property type="molecule type" value="Genomic_DNA"/>
</dbReference>
<evidence type="ECO:0000313" key="2">
    <source>
        <dbReference type="Proteomes" id="UP000054703"/>
    </source>
</evidence>
<dbReference type="PATRIC" id="fig|45074.5.peg.4109"/>
<evidence type="ECO:0000313" key="1">
    <source>
        <dbReference type="EMBL" id="KTD53417.1"/>
    </source>
</evidence>
<proteinExistence type="predicted"/>
<reference evidence="1 2" key="1">
    <citation type="submission" date="2015-11" db="EMBL/GenBank/DDBJ databases">
        <title>Genomic analysis of 38 Legionella species identifies large and diverse effector repertoires.</title>
        <authorList>
            <person name="Burstein D."/>
            <person name="Amaro F."/>
            <person name="Zusman T."/>
            <person name="Lifshitz Z."/>
            <person name="Cohen O."/>
            <person name="Gilbert J.A."/>
            <person name="Pupko T."/>
            <person name="Shuman H.A."/>
            <person name="Segal G."/>
        </authorList>
    </citation>
    <scope>NUCLEOTIDE SEQUENCE [LARGE SCALE GENOMIC DNA]</scope>
    <source>
        <strain evidence="1 2">SC-63-C7</strain>
    </source>
</reference>
<accession>A0A0W0Y8Z0</accession>
<organism evidence="1 2">
    <name type="scientific">Legionella santicrucis</name>
    <dbReference type="NCBI Taxonomy" id="45074"/>
    <lineage>
        <taxon>Bacteria</taxon>
        <taxon>Pseudomonadati</taxon>
        <taxon>Pseudomonadota</taxon>
        <taxon>Gammaproteobacteria</taxon>
        <taxon>Legionellales</taxon>
        <taxon>Legionellaceae</taxon>
        <taxon>Legionella</taxon>
    </lineage>
</organism>
<dbReference type="OrthoDB" id="5635884at2"/>
<name>A0A0W0Y8Z0_9GAMM</name>
<sequence length="194" mass="22644">MLEKLFKRLQGIKPFTNQFDMLMESGEAINDKGEAVGMCQPMTNHYLDLLLNKQDPTQELQDGKQFLKKSIIEENQEIDFRGQNQGEDEHHAFHKNKVEHRDEHHSLKSLTPEKVSKTLEDKDHMLMTFELNQKDKYHQVYLGKQSASKCRFFDANLNGGERVKPCEELIPEAMEYLRKHYSLDEDTSFKLGIG</sequence>
<gene>
    <name evidence="1" type="ORF">Lsan_3827</name>
</gene>
<dbReference type="RefSeq" id="WP_058515714.1">
    <property type="nucleotide sequence ID" value="NZ_CAAAIH010000001.1"/>
</dbReference>
<protein>
    <submittedName>
        <fullName evidence="1">Uncharacterized protein</fullName>
    </submittedName>
</protein>
<dbReference type="AlphaFoldDB" id="A0A0W0Y8Z0"/>
<comment type="caution">
    <text evidence="1">The sequence shown here is derived from an EMBL/GenBank/DDBJ whole genome shotgun (WGS) entry which is preliminary data.</text>
</comment>